<evidence type="ECO:0000313" key="3">
    <source>
        <dbReference type="Proteomes" id="UP000790833"/>
    </source>
</evidence>
<reference evidence="2" key="1">
    <citation type="submission" date="2021-03" db="EMBL/GenBank/DDBJ databases">
        <authorList>
            <person name="Palmer J.M."/>
        </authorList>
    </citation>
    <scope>NUCLEOTIDE SEQUENCE</scope>
    <source>
        <strain evidence="2">ARV_011</strain>
    </source>
</reference>
<dbReference type="RefSeq" id="XP_043048246.1">
    <property type="nucleotide sequence ID" value="XM_043192274.1"/>
</dbReference>
<evidence type="ECO:0000256" key="1">
    <source>
        <dbReference type="SAM" id="MobiDB-lite"/>
    </source>
</evidence>
<comment type="caution">
    <text evidence="2">The sequence shown here is derived from an EMBL/GenBank/DDBJ whole genome shotgun (WGS) entry which is preliminary data.</text>
</comment>
<evidence type="ECO:0008006" key="4">
    <source>
        <dbReference type="Google" id="ProtNLM"/>
    </source>
</evidence>
<feature type="compositionally biased region" description="Basic and acidic residues" evidence="1">
    <location>
        <begin position="124"/>
        <end position="137"/>
    </location>
</feature>
<sequence length="988" mass="109844">MAKSPRKATKYTRNKSVAKSGSQYPKQASKKNPRPIAGKNPSKYFNYNNNKKGSRNRRFSIAESSSSLSDSNSGSDDEGNTIYHNVRGHHTSGGKRFDKYTATVLSDGDSDSSLTAVSEEDEIEASRRGSLFEDISPRKSKSKTSNPRYAKKRAPKKTFNWKAQFERGPAFDEDEDDDEDDDDDSDSNEEDGDNDDDDDDEDDNYSGDEAKDPLKGLYAILNHQAQASDSDSGSESGDNDDDDEDEEEEYGYSSSDDSEVDFVRLQAEHKKKTLNAVMAMNGQSSPTKLSKKEKRKSMSEGIDKKLLHMKKRHSIAKSKSKFGRRKSEVALPEDINFSFDFDDFNDGNNVNEKKIQQHIDLLKRTGDDEFNDEEDIGEEVTTPDKETNVNGHDLGELQFDFDFESQLLPVPKFKDGELNSDDDYEIDDNELVATLQVDDEDDLLLNEGSVNHTRNNSIGSMDEDKDSAFLKEEEAYLVNEFESNGFDEDGQIELGTIAKIANGLHHHFRDDDNDQVLQYASSDDDMDDDNDNEDNDNDMEDDDYIDFVNFELPLSETEEAQKKSKSKKETSQESGTSKNRNDNKVSSPRFPKQQRKHKNKDRKSSGLDVTASDDEDDSYLWNYFFSSDSDSHENENDGDSETGSEGLLHAYDSDDEMLLSDDENRSKLIGRRPSNDLATTVEKQASSPTNDLNKRQPGNQYPTGLDEFSEYEYDSGDSTDEDLNLPKSSSKSKLGSKVAKEVLSSKTADHRPPVLGTWAAVSNKPFGIIDGLSTRSLITKPFDPKQKPRTSFPIITNKVDADDALGLDELLNVSELDDGDENDIRIWRDFSNHKRQVPLGAFRNKSILQNNALGNHYSGVYGVRNPPSNASSHRRRSSTTNSGSATDSNGTTNGTSKPQATSSSSSSSSSSSAASALQVSNGVYKSGRRKSSIVGPLSKSTRRRASIVEAISEGFRPTKSGLFSEAAMAEVEETFADDIELMSLIRGI</sequence>
<feature type="compositionally biased region" description="Low complexity" evidence="1">
    <location>
        <begin position="727"/>
        <end position="737"/>
    </location>
</feature>
<feature type="compositionally biased region" description="Polar residues" evidence="1">
    <location>
        <begin position="887"/>
        <end position="901"/>
    </location>
</feature>
<protein>
    <recommendedName>
        <fullName evidence="4">Protein IFH1</fullName>
    </recommendedName>
</protein>
<feature type="compositionally biased region" description="Basic residues" evidence="1">
    <location>
        <begin position="592"/>
        <end position="601"/>
    </location>
</feature>
<feature type="region of interest" description="Disordered" evidence="1">
    <location>
        <begin position="858"/>
        <end position="913"/>
    </location>
</feature>
<dbReference type="OrthoDB" id="4047468at2759"/>
<dbReference type="InterPro" id="IPR018837">
    <property type="entry name" value="TF_CRF1/IFH1"/>
</dbReference>
<feature type="compositionally biased region" description="Acidic residues" evidence="1">
    <location>
        <begin position="707"/>
        <end position="723"/>
    </location>
</feature>
<feature type="compositionally biased region" description="Acidic residues" evidence="1">
    <location>
        <begin position="171"/>
        <end position="206"/>
    </location>
</feature>
<feature type="region of interest" description="Disordered" evidence="1">
    <location>
        <begin position="520"/>
        <end position="541"/>
    </location>
</feature>
<organism evidence="2 3">
    <name type="scientific">Scheffersomyces spartinae</name>
    <dbReference type="NCBI Taxonomy" id="45513"/>
    <lineage>
        <taxon>Eukaryota</taxon>
        <taxon>Fungi</taxon>
        <taxon>Dikarya</taxon>
        <taxon>Ascomycota</taxon>
        <taxon>Saccharomycotina</taxon>
        <taxon>Pichiomycetes</taxon>
        <taxon>Debaryomycetaceae</taxon>
        <taxon>Scheffersomyces</taxon>
    </lineage>
</organism>
<name>A0A9P7V893_9ASCO</name>
<feature type="compositionally biased region" description="Basic and acidic residues" evidence="1">
    <location>
        <begin position="296"/>
        <end position="306"/>
    </location>
</feature>
<feature type="compositionally biased region" description="Basic and acidic residues" evidence="1">
    <location>
        <begin position="559"/>
        <end position="571"/>
    </location>
</feature>
<gene>
    <name evidence="2" type="ORF">KQ657_001477</name>
</gene>
<keyword evidence="3" id="KW-1185">Reference proteome</keyword>
<feature type="compositionally biased region" description="Acidic residues" evidence="1">
    <location>
        <begin position="522"/>
        <end position="541"/>
    </location>
</feature>
<dbReference type="GeneID" id="66114851"/>
<dbReference type="AlphaFoldDB" id="A0A9P7V893"/>
<feature type="compositionally biased region" description="Basic residues" evidence="1">
    <location>
        <begin position="307"/>
        <end position="324"/>
    </location>
</feature>
<accession>A0A9P7V893</accession>
<feature type="compositionally biased region" description="Polar residues" evidence="1">
    <location>
        <begin position="676"/>
        <end position="702"/>
    </location>
</feature>
<feature type="compositionally biased region" description="Low complexity" evidence="1">
    <location>
        <begin position="902"/>
        <end position="913"/>
    </location>
</feature>
<feature type="region of interest" description="Disordered" evidence="1">
    <location>
        <begin position="275"/>
        <end position="325"/>
    </location>
</feature>
<feature type="region of interest" description="Disordered" evidence="1">
    <location>
        <begin position="557"/>
        <end position="737"/>
    </location>
</feature>
<dbReference type="GO" id="GO:0060962">
    <property type="term" value="P:regulation of ribosomal protein gene transcription by RNA polymerase II"/>
    <property type="evidence" value="ECO:0007669"/>
    <property type="project" value="InterPro"/>
</dbReference>
<feature type="compositionally biased region" description="Polar residues" evidence="1">
    <location>
        <begin position="14"/>
        <end position="26"/>
    </location>
</feature>
<dbReference type="EMBL" id="JAHMUF010000016">
    <property type="protein sequence ID" value="KAG7192696.1"/>
    <property type="molecule type" value="Genomic_DNA"/>
</dbReference>
<proteinExistence type="predicted"/>
<dbReference type="PANTHER" id="PTHR28057">
    <property type="entry name" value="PROTEIN IFH1-RELATED"/>
    <property type="match status" value="1"/>
</dbReference>
<dbReference type="Proteomes" id="UP000790833">
    <property type="component" value="Unassembled WGS sequence"/>
</dbReference>
<dbReference type="PANTHER" id="PTHR28057:SF1">
    <property type="entry name" value="PROTEIN IFH1-RELATED"/>
    <property type="match status" value="1"/>
</dbReference>
<feature type="region of interest" description="Disordered" evidence="1">
    <location>
        <begin position="1"/>
        <end position="260"/>
    </location>
</feature>
<feature type="compositionally biased region" description="Acidic residues" evidence="1">
    <location>
        <begin position="237"/>
        <end position="260"/>
    </location>
</feature>
<feature type="compositionally biased region" description="Low complexity" evidence="1">
    <location>
        <begin position="63"/>
        <end position="74"/>
    </location>
</feature>
<dbReference type="GO" id="GO:0003712">
    <property type="term" value="F:transcription coregulator activity"/>
    <property type="evidence" value="ECO:0007669"/>
    <property type="project" value="InterPro"/>
</dbReference>
<feature type="compositionally biased region" description="Basic residues" evidence="1">
    <location>
        <begin position="1"/>
        <end position="13"/>
    </location>
</feature>
<evidence type="ECO:0000313" key="2">
    <source>
        <dbReference type="EMBL" id="KAG7192696.1"/>
    </source>
</evidence>
<dbReference type="Pfam" id="PF10380">
    <property type="entry name" value="CRF1"/>
    <property type="match status" value="1"/>
</dbReference>